<comment type="similarity">
    <text evidence="1">Belongs to the 'phage' integrase family.</text>
</comment>
<evidence type="ECO:0000313" key="7">
    <source>
        <dbReference type="Proteomes" id="UP000051166"/>
    </source>
</evidence>
<feature type="domain" description="Tyr recombinase" evidence="5">
    <location>
        <begin position="172"/>
        <end position="373"/>
    </location>
</feature>
<dbReference type="STRING" id="1423801.FD50_GL001463"/>
<evidence type="ECO:0000259" key="5">
    <source>
        <dbReference type="PROSITE" id="PS51898"/>
    </source>
</evidence>
<sequence>MASYTKYKTNKGMFWRFQVSYEDPITGKRKQKGKGGFSTKKEAKSFAEKLEDEINRGFFKNANITFGDVFNLWFENYQLTTKESTWTTTKRNFENHILPVLGNRKIVDITPAICQQVVNNWFNKPLKNYKRFFNNIKNVFEYAVRLKLITDDPTKAVIRPSAKHQKVKIRNDKDIYYTREELKVFLKCMYDSDNYQGYTFFRLLSFTGMRKGEALALTWADINFKTRQITINKTQSNGYNHLVIQSTKTEASDRTIFIDQKSLSILKHWQKLQRIELLQFGFNSMDTKQLVFASQNNTMHNPNKPRVWAVRVTQDYDLKHISVHGFRHTYATLAIQGGMPPKELQAQLGHSDIKTTLDIYTSVTDQQKKDTPEKFTAFVNF</sequence>
<dbReference type="PROSITE" id="PS51898">
    <property type="entry name" value="TYR_RECOMBINASE"/>
    <property type="match status" value="1"/>
</dbReference>
<keyword evidence="3" id="KW-0238">DNA-binding</keyword>
<dbReference type="AlphaFoldDB" id="A0A0R1UWE9"/>
<comment type="caution">
    <text evidence="6">The sequence shown here is derived from an EMBL/GenBank/DDBJ whole genome shotgun (WGS) entry which is preliminary data.</text>
</comment>
<dbReference type="Gene3D" id="1.10.150.130">
    <property type="match status" value="1"/>
</dbReference>
<dbReference type="InterPro" id="IPR010998">
    <property type="entry name" value="Integrase_recombinase_N"/>
</dbReference>
<protein>
    <submittedName>
        <fullName evidence="6">Phage integrase</fullName>
    </submittedName>
</protein>
<keyword evidence="4" id="KW-0233">DNA recombination</keyword>
<dbReference type="PANTHER" id="PTHR30629:SF6">
    <property type="entry name" value="PROPHAGE INTEGRASE INTA-RELATED"/>
    <property type="match status" value="1"/>
</dbReference>
<keyword evidence="7" id="KW-1185">Reference proteome</keyword>
<proteinExistence type="inferred from homology"/>
<dbReference type="Pfam" id="PF00589">
    <property type="entry name" value="Phage_integrase"/>
    <property type="match status" value="1"/>
</dbReference>
<dbReference type="Gene3D" id="1.10.443.10">
    <property type="entry name" value="Intergrase catalytic core"/>
    <property type="match status" value="1"/>
</dbReference>
<organism evidence="6 7">
    <name type="scientific">Liquorilactobacillus satsumensis DSM 16230 = JCM 12392</name>
    <dbReference type="NCBI Taxonomy" id="1423801"/>
    <lineage>
        <taxon>Bacteria</taxon>
        <taxon>Bacillati</taxon>
        <taxon>Bacillota</taxon>
        <taxon>Bacilli</taxon>
        <taxon>Lactobacillales</taxon>
        <taxon>Lactobacillaceae</taxon>
        <taxon>Liquorilactobacillus</taxon>
    </lineage>
</organism>
<dbReference type="InterPro" id="IPR011010">
    <property type="entry name" value="DNA_brk_join_enz"/>
</dbReference>
<dbReference type="EMBL" id="AZFQ01000052">
    <property type="protein sequence ID" value="KRL97479.1"/>
    <property type="molecule type" value="Genomic_DNA"/>
</dbReference>
<evidence type="ECO:0000256" key="2">
    <source>
        <dbReference type="ARBA" id="ARBA00022908"/>
    </source>
</evidence>
<dbReference type="Pfam" id="PF14657">
    <property type="entry name" value="Arm-DNA-bind_4"/>
    <property type="match status" value="1"/>
</dbReference>
<evidence type="ECO:0000256" key="1">
    <source>
        <dbReference type="ARBA" id="ARBA00008857"/>
    </source>
</evidence>
<dbReference type="InterPro" id="IPR002104">
    <property type="entry name" value="Integrase_catalytic"/>
</dbReference>
<gene>
    <name evidence="6" type="ORF">FD50_GL001463</name>
</gene>
<evidence type="ECO:0000256" key="4">
    <source>
        <dbReference type="ARBA" id="ARBA00023172"/>
    </source>
</evidence>
<dbReference type="Pfam" id="PF14659">
    <property type="entry name" value="Phage_int_SAM_3"/>
    <property type="match status" value="1"/>
</dbReference>
<dbReference type="GO" id="GO:0015074">
    <property type="term" value="P:DNA integration"/>
    <property type="evidence" value="ECO:0007669"/>
    <property type="project" value="UniProtKB-KW"/>
</dbReference>
<dbReference type="InterPro" id="IPR013762">
    <property type="entry name" value="Integrase-like_cat_sf"/>
</dbReference>
<dbReference type="GO" id="GO:0003677">
    <property type="term" value="F:DNA binding"/>
    <property type="evidence" value="ECO:0007669"/>
    <property type="project" value="UniProtKB-KW"/>
</dbReference>
<reference evidence="6 7" key="1">
    <citation type="journal article" date="2015" name="Genome Announc.">
        <title>Expanding the biotechnology potential of lactobacilli through comparative genomics of 213 strains and associated genera.</title>
        <authorList>
            <person name="Sun Z."/>
            <person name="Harris H.M."/>
            <person name="McCann A."/>
            <person name="Guo C."/>
            <person name="Argimon S."/>
            <person name="Zhang W."/>
            <person name="Yang X."/>
            <person name="Jeffery I.B."/>
            <person name="Cooney J.C."/>
            <person name="Kagawa T.F."/>
            <person name="Liu W."/>
            <person name="Song Y."/>
            <person name="Salvetti E."/>
            <person name="Wrobel A."/>
            <person name="Rasinkangas P."/>
            <person name="Parkhill J."/>
            <person name="Rea M.C."/>
            <person name="O'Sullivan O."/>
            <person name="Ritari J."/>
            <person name="Douillard F.P."/>
            <person name="Paul Ross R."/>
            <person name="Yang R."/>
            <person name="Briner A.E."/>
            <person name="Felis G.E."/>
            <person name="de Vos W.M."/>
            <person name="Barrangou R."/>
            <person name="Klaenhammer T.R."/>
            <person name="Caufield P.W."/>
            <person name="Cui Y."/>
            <person name="Zhang H."/>
            <person name="O'Toole P.W."/>
        </authorList>
    </citation>
    <scope>NUCLEOTIDE SEQUENCE [LARGE SCALE GENOMIC DNA]</scope>
    <source>
        <strain evidence="6 7">DSM 16230</strain>
    </source>
</reference>
<keyword evidence="2" id="KW-0229">DNA integration</keyword>
<name>A0A0R1UWE9_9LACO</name>
<accession>A0A0R1UWE9</accession>
<dbReference type="InterPro" id="IPR004107">
    <property type="entry name" value="Integrase_SAM-like_N"/>
</dbReference>
<dbReference type="PATRIC" id="fig|1423801.4.peg.1501"/>
<dbReference type="GeneID" id="98308759"/>
<dbReference type="InterPro" id="IPR050808">
    <property type="entry name" value="Phage_Integrase"/>
</dbReference>
<dbReference type="GO" id="GO:0006310">
    <property type="term" value="P:DNA recombination"/>
    <property type="evidence" value="ECO:0007669"/>
    <property type="project" value="UniProtKB-KW"/>
</dbReference>
<evidence type="ECO:0000256" key="3">
    <source>
        <dbReference type="ARBA" id="ARBA00023125"/>
    </source>
</evidence>
<dbReference type="OrthoDB" id="9803188at2"/>
<dbReference type="InterPro" id="IPR028259">
    <property type="entry name" value="AP2-like_int_N"/>
</dbReference>
<dbReference type="PANTHER" id="PTHR30629">
    <property type="entry name" value="PROPHAGE INTEGRASE"/>
    <property type="match status" value="1"/>
</dbReference>
<dbReference type="Proteomes" id="UP000051166">
    <property type="component" value="Unassembled WGS sequence"/>
</dbReference>
<dbReference type="SUPFAM" id="SSF56349">
    <property type="entry name" value="DNA breaking-rejoining enzymes"/>
    <property type="match status" value="1"/>
</dbReference>
<evidence type="ECO:0000313" key="6">
    <source>
        <dbReference type="EMBL" id="KRL97479.1"/>
    </source>
</evidence>
<dbReference type="CDD" id="cd01189">
    <property type="entry name" value="INT_ICEBs1_C_like"/>
    <property type="match status" value="1"/>
</dbReference>
<dbReference type="RefSeq" id="WP_056961246.1">
    <property type="nucleotide sequence ID" value="NZ_AZFQ01000052.1"/>
</dbReference>